<dbReference type="InterPro" id="IPR029058">
    <property type="entry name" value="AB_hydrolase_fold"/>
</dbReference>
<proteinExistence type="evidence at transcript level"/>
<dbReference type="InterPro" id="IPR050471">
    <property type="entry name" value="AB_hydrolase"/>
</dbReference>
<dbReference type="PANTHER" id="PTHR43433:SF5">
    <property type="entry name" value="AB HYDROLASE-1 DOMAIN-CONTAINING PROTEIN"/>
    <property type="match status" value="1"/>
</dbReference>
<feature type="domain" description="AB hydrolase-1" evidence="1">
    <location>
        <begin position="28"/>
        <end position="280"/>
    </location>
</feature>
<dbReference type="SUPFAM" id="SSF53474">
    <property type="entry name" value="alpha/beta-Hydrolases"/>
    <property type="match status" value="1"/>
</dbReference>
<dbReference type="InterPro" id="IPR000073">
    <property type="entry name" value="AB_hydrolase_1"/>
</dbReference>
<dbReference type="EMBL" id="KJ951037">
    <property type="protein sequence ID" value="AIF75076.1"/>
    <property type="molecule type" value="mRNA"/>
</dbReference>
<accession>A0A0K0KDY3</accession>
<organism evidence="2">
    <name type="scientific">Daldinia eschscholtzii</name>
    <dbReference type="NCBI Taxonomy" id="292717"/>
    <lineage>
        <taxon>Eukaryota</taxon>
        <taxon>Fungi</taxon>
        <taxon>Dikarya</taxon>
        <taxon>Ascomycota</taxon>
        <taxon>Pezizomycotina</taxon>
        <taxon>Sordariomycetes</taxon>
        <taxon>Xylariomycetidae</taxon>
        <taxon>Xylariales</taxon>
        <taxon>Hypoxylaceae</taxon>
        <taxon>Daldinia</taxon>
    </lineage>
</organism>
<dbReference type="AlphaFoldDB" id="A0A0K0KDY3"/>
<sequence>MEKSEELFVTLPNGCKICYQTSGNPSDPAIVILSGHGMSMTQTPDAFVRLLNPPDHPHFIVQFDYRDTGRSTAFPEPPYGERVYTFDDIVDDIEGLINHLKLKRVHVMGTSMGGPVAWLTATRLPDIVESLALIFTSPVGRIQNETDKLPPMQMEGHYLLAEAYDPPTDRDDHEGWIKNYAAMSLALATQPPTEEERAEARRIAEITYHRERESGTMWTKTNHSDASGVRWPREALKLVKCPTVVIHGAKDQLFSVEHAKALRDGVEGATLVILDDCGHELPQRVQKPVADAILANAKKGEELKSVRK</sequence>
<evidence type="ECO:0000313" key="2">
    <source>
        <dbReference type="EMBL" id="AIF75076.1"/>
    </source>
</evidence>
<reference evidence="2" key="1">
    <citation type="submission" date="2014-06" db="EMBL/GenBank/DDBJ databases">
        <title>Three species of the Botryosphaeriales overlap on five unrelated trees in China, with a novel species.</title>
        <authorList>
            <person name="Tian C."/>
            <person name="Fan X."/>
        </authorList>
    </citation>
    <scope>NUCLEOTIDE SEQUENCE</scope>
    <source>
        <strain evidence="2">IFB-TL01</strain>
    </source>
</reference>
<dbReference type="GO" id="GO:0046503">
    <property type="term" value="P:glycerolipid catabolic process"/>
    <property type="evidence" value="ECO:0007669"/>
    <property type="project" value="TreeGrafter"/>
</dbReference>
<dbReference type="GO" id="GO:0004806">
    <property type="term" value="F:triacylglycerol lipase activity"/>
    <property type="evidence" value="ECO:0007669"/>
    <property type="project" value="TreeGrafter"/>
</dbReference>
<evidence type="ECO:0000259" key="1">
    <source>
        <dbReference type="Pfam" id="PF00561"/>
    </source>
</evidence>
<name>A0A0K0KDY3_9PEZI</name>
<dbReference type="PANTHER" id="PTHR43433">
    <property type="entry name" value="HYDROLASE, ALPHA/BETA FOLD FAMILY PROTEIN"/>
    <property type="match status" value="1"/>
</dbReference>
<dbReference type="Gene3D" id="3.40.50.1820">
    <property type="entry name" value="alpha/beta hydrolase"/>
    <property type="match status" value="1"/>
</dbReference>
<dbReference type="Pfam" id="PF00561">
    <property type="entry name" value="Abhydrolase_1"/>
    <property type="match status" value="1"/>
</dbReference>
<protein>
    <submittedName>
        <fullName evidence="2">Carboxylesterase</fullName>
    </submittedName>
</protein>